<feature type="chain" id="PRO_5034015739" evidence="1">
    <location>
        <begin position="21"/>
        <end position="186"/>
    </location>
</feature>
<evidence type="ECO:0000256" key="1">
    <source>
        <dbReference type="SAM" id="SignalP"/>
    </source>
</evidence>
<dbReference type="SUPFAM" id="SSF56436">
    <property type="entry name" value="C-type lectin-like"/>
    <property type="match status" value="1"/>
</dbReference>
<reference evidence="4" key="1">
    <citation type="submission" date="2025-08" db="UniProtKB">
        <authorList>
            <consortium name="RefSeq"/>
        </authorList>
    </citation>
    <scope>IDENTIFICATION</scope>
</reference>
<dbReference type="PANTHER" id="PTHR22803">
    <property type="entry name" value="MANNOSE, PHOSPHOLIPASE, LECTIN RECEPTOR RELATED"/>
    <property type="match status" value="1"/>
</dbReference>
<accession>A0A8B7YBF6</accession>
<dbReference type="OMA" id="WRSSKIV"/>
<dbReference type="Gene3D" id="3.10.100.10">
    <property type="entry name" value="Mannose-Binding Protein A, subunit A"/>
    <property type="match status" value="1"/>
</dbReference>
<evidence type="ECO:0000259" key="2">
    <source>
        <dbReference type="PROSITE" id="PS50041"/>
    </source>
</evidence>
<dbReference type="InterPro" id="IPR001304">
    <property type="entry name" value="C-type_lectin-like"/>
</dbReference>
<dbReference type="Pfam" id="PF00059">
    <property type="entry name" value="Lectin_C"/>
    <property type="match status" value="1"/>
</dbReference>
<feature type="domain" description="C-type lectin" evidence="2">
    <location>
        <begin position="39"/>
        <end position="170"/>
    </location>
</feature>
<keyword evidence="3" id="KW-1185">Reference proteome</keyword>
<dbReference type="GeneID" id="110978874"/>
<dbReference type="KEGG" id="aplc:110978874"/>
<dbReference type="InterPro" id="IPR016187">
    <property type="entry name" value="CTDL_fold"/>
</dbReference>
<gene>
    <name evidence="4" type="primary">LOC110978874</name>
</gene>
<organism evidence="3 4">
    <name type="scientific">Acanthaster planci</name>
    <name type="common">Crown-of-thorns starfish</name>
    <dbReference type="NCBI Taxonomy" id="133434"/>
    <lineage>
        <taxon>Eukaryota</taxon>
        <taxon>Metazoa</taxon>
        <taxon>Echinodermata</taxon>
        <taxon>Eleutherozoa</taxon>
        <taxon>Asterozoa</taxon>
        <taxon>Asteroidea</taxon>
        <taxon>Valvatacea</taxon>
        <taxon>Valvatida</taxon>
        <taxon>Acanthasteridae</taxon>
        <taxon>Acanthaster</taxon>
    </lineage>
</organism>
<dbReference type="AlphaFoldDB" id="A0A8B7YBF6"/>
<dbReference type="SMART" id="SM00034">
    <property type="entry name" value="CLECT"/>
    <property type="match status" value="1"/>
</dbReference>
<dbReference type="InterPro" id="IPR016186">
    <property type="entry name" value="C-type_lectin-like/link_sf"/>
</dbReference>
<keyword evidence="1" id="KW-0732">Signal</keyword>
<feature type="signal peptide" evidence="1">
    <location>
        <begin position="1"/>
        <end position="20"/>
    </location>
</feature>
<sequence>MNKIVPTLLLKAFLVTSSLAYYGTPPTTDSTCPVFFTGFGDSCYRFFGDALPWREAEARCQRYFSPVGTQGHLASIHSYAENAFVYELWRSSKIVPSDMISNYNRFDSVWIGMNDLEVEGNYRWSDGSAVKYRKWADAEPNDTIAKDDCVHMMDILGRGVPGEWNDIDCNHDNGLPFICKLKLTKY</sequence>
<dbReference type="Proteomes" id="UP000694845">
    <property type="component" value="Unplaced"/>
</dbReference>
<evidence type="ECO:0000313" key="4">
    <source>
        <dbReference type="RefSeq" id="XP_022089887.1"/>
    </source>
</evidence>
<dbReference type="PROSITE" id="PS50041">
    <property type="entry name" value="C_TYPE_LECTIN_2"/>
    <property type="match status" value="1"/>
</dbReference>
<proteinExistence type="predicted"/>
<dbReference type="OrthoDB" id="418245at2759"/>
<dbReference type="RefSeq" id="XP_022089887.1">
    <property type="nucleotide sequence ID" value="XM_022234195.1"/>
</dbReference>
<name>A0A8B7YBF6_ACAPL</name>
<dbReference type="InterPro" id="IPR050111">
    <property type="entry name" value="C-type_lectin/snaclec_domain"/>
</dbReference>
<evidence type="ECO:0000313" key="3">
    <source>
        <dbReference type="Proteomes" id="UP000694845"/>
    </source>
</evidence>
<protein>
    <submittedName>
        <fullName evidence="4">Echinoidin-like</fullName>
    </submittedName>
</protein>